<dbReference type="InterPro" id="IPR029057">
    <property type="entry name" value="PRTase-like"/>
</dbReference>
<gene>
    <name evidence="1" type="ORF">J2S41_005935</name>
</gene>
<reference evidence="1" key="1">
    <citation type="submission" date="2023-07" db="EMBL/GenBank/DDBJ databases">
        <title>Sequencing the genomes of 1000 actinobacteria strains.</title>
        <authorList>
            <person name="Klenk H.-P."/>
        </authorList>
    </citation>
    <scope>NUCLEOTIDE SEQUENCE</scope>
    <source>
        <strain evidence="1">DSM 44707</strain>
    </source>
</reference>
<proteinExistence type="predicted"/>
<protein>
    <submittedName>
        <fullName evidence="1">Amidophosphoribosyltransferase</fullName>
    </submittedName>
</protein>
<evidence type="ECO:0000313" key="2">
    <source>
        <dbReference type="Proteomes" id="UP001183643"/>
    </source>
</evidence>
<dbReference type="Gene3D" id="3.40.50.2020">
    <property type="match status" value="1"/>
</dbReference>
<dbReference type="PANTHER" id="PTHR47505:SF1">
    <property type="entry name" value="DNA UTILIZATION PROTEIN YHGH"/>
    <property type="match status" value="1"/>
</dbReference>
<dbReference type="AlphaFoldDB" id="A0AAE3YTY5"/>
<dbReference type="RefSeq" id="WP_310372544.1">
    <property type="nucleotide sequence ID" value="NZ_JAVDYB010000001.1"/>
</dbReference>
<organism evidence="1 2">
    <name type="scientific">Catenuloplanes atrovinosus</name>
    <dbReference type="NCBI Taxonomy" id="137266"/>
    <lineage>
        <taxon>Bacteria</taxon>
        <taxon>Bacillati</taxon>
        <taxon>Actinomycetota</taxon>
        <taxon>Actinomycetes</taxon>
        <taxon>Micromonosporales</taxon>
        <taxon>Micromonosporaceae</taxon>
        <taxon>Catenuloplanes</taxon>
    </lineage>
</organism>
<dbReference type="SUPFAM" id="SSF53271">
    <property type="entry name" value="PRTase-like"/>
    <property type="match status" value="1"/>
</dbReference>
<name>A0AAE3YTY5_9ACTN</name>
<evidence type="ECO:0000313" key="1">
    <source>
        <dbReference type="EMBL" id="MDR7279157.1"/>
    </source>
</evidence>
<dbReference type="InterPro" id="IPR051910">
    <property type="entry name" value="ComF/GntX_DNA_util-trans"/>
</dbReference>
<keyword evidence="2" id="KW-1185">Reference proteome</keyword>
<sequence>MGAGLWATLTDLILPSACAGCGASGRALRRAVCPECEAALRTLTPFATRPDPAPPGFPPCAALGPYAGVLRGALLDYKERGRRALARPLGMLLGDVVAAAAPAPAVVLVPVPSTPRAVRERQGDHLAALAGWAASRLREAGVRTTLARPLTARSRADSTELSAAGRMTEAAAKFRVRAREAARLRDTPGPAILLDDIVTTGATLAVIADRLRAAGVAVTGAAVLAATLRRQPLSPERAR</sequence>
<dbReference type="Proteomes" id="UP001183643">
    <property type="component" value="Unassembled WGS sequence"/>
</dbReference>
<comment type="caution">
    <text evidence="1">The sequence shown here is derived from an EMBL/GenBank/DDBJ whole genome shotgun (WGS) entry which is preliminary data.</text>
</comment>
<dbReference type="PANTHER" id="PTHR47505">
    <property type="entry name" value="DNA UTILIZATION PROTEIN YHGH"/>
    <property type="match status" value="1"/>
</dbReference>
<dbReference type="EMBL" id="JAVDYB010000001">
    <property type="protein sequence ID" value="MDR7279157.1"/>
    <property type="molecule type" value="Genomic_DNA"/>
</dbReference>
<accession>A0AAE3YTY5</accession>